<dbReference type="InterPro" id="IPR000717">
    <property type="entry name" value="PCI_dom"/>
</dbReference>
<feature type="domain" description="PCI" evidence="9">
    <location>
        <begin position="242"/>
        <end position="413"/>
    </location>
</feature>
<dbReference type="PANTHER" id="PTHR10758">
    <property type="entry name" value="26S PROTEASOME NON-ATPASE REGULATORY SUBUNIT 3/COP9 SIGNALOSOME COMPLEX SUBUNIT 3"/>
    <property type="match status" value="1"/>
</dbReference>
<feature type="compositionally biased region" description="Polar residues" evidence="8">
    <location>
        <begin position="194"/>
        <end position="209"/>
    </location>
</feature>
<dbReference type="OrthoDB" id="29061at2759"/>
<dbReference type="Proteomes" id="UP001146351">
    <property type="component" value="Unassembled WGS sequence"/>
</dbReference>
<dbReference type="PROSITE" id="PS50250">
    <property type="entry name" value="PCI"/>
    <property type="match status" value="1"/>
</dbReference>
<dbReference type="PANTHER" id="PTHR10758:SF1">
    <property type="entry name" value="COP9 SIGNALOSOME COMPLEX SUBUNIT 3"/>
    <property type="match status" value="1"/>
</dbReference>
<accession>A0A9W9IJL3</accession>
<sequence>MTTIADLIAASAALHDLSDNELDHRLHEHVAILRKLITTKALDQIAQDETLFDYFDPSRDSVTYLLLLRLRLQILRETTGRAVPVDLLPGGRLWLRAAYFLDAFDRAQVCFAGQEFRYLIELVAEASQTVSKPILSVLLIRNALLRLDPSCAMLTSIHLLLIRLCLHAKAYTCALPVLDQNISHLPIPNKRPTPKSTSKDGTGNGSNSPLVSEIPGISANISSMDYLRYFLYGGMVYMALKEWRKASHFLGIVISMPTAGSISMIMIEAYKKWVLVGLLQKGQLPPPPKITSSQVVKAYQSLAKPYVSLAQAFESGDVKRFDAEVDAARETWSNDNNMGLVSQLQRAFTTHAVMRIKSTFSALTLAELAQQAPSLPQNENATESAVASLIMSGAIHATLVHPPRHTGPTMLRFPTTSGSSSLSRELSMQTQFRGEKQTLEKLMNSLRQSNHSLGLSDEVVDSMQKNQEWAAAGDTGSGMGEQPTAEMEEDIMGELS</sequence>
<gene>
    <name evidence="10" type="ORF">N7492_002157</name>
</gene>
<dbReference type="AlphaFoldDB" id="A0A9W9IJL3"/>
<evidence type="ECO:0000256" key="3">
    <source>
        <dbReference type="ARBA" id="ARBA00007084"/>
    </source>
</evidence>
<protein>
    <recommendedName>
        <fullName evidence="4">COP9 signalosome complex subunit 3</fullName>
    </recommendedName>
</protein>
<reference evidence="10" key="2">
    <citation type="journal article" date="2023" name="IMA Fungus">
        <title>Comparative genomic study of the Penicillium genus elucidates a diverse pangenome and 15 lateral gene transfer events.</title>
        <authorList>
            <person name="Petersen C."/>
            <person name="Sorensen T."/>
            <person name="Nielsen M.R."/>
            <person name="Sondergaard T.E."/>
            <person name="Sorensen J.L."/>
            <person name="Fitzpatrick D.A."/>
            <person name="Frisvad J.C."/>
            <person name="Nielsen K.L."/>
        </authorList>
    </citation>
    <scope>NUCLEOTIDE SEQUENCE</scope>
    <source>
        <strain evidence="10">IBT 21917</strain>
    </source>
</reference>
<comment type="similarity">
    <text evidence="3">Belongs to the CSN3 family.</text>
</comment>
<evidence type="ECO:0000256" key="6">
    <source>
        <dbReference type="ARBA" id="ARBA00022790"/>
    </source>
</evidence>
<name>A0A9W9IJL3_9EURO</name>
<keyword evidence="6" id="KW-0736">Signalosome</keyword>
<reference evidence="10" key="1">
    <citation type="submission" date="2022-11" db="EMBL/GenBank/DDBJ databases">
        <authorList>
            <person name="Petersen C."/>
        </authorList>
    </citation>
    <scope>NUCLEOTIDE SEQUENCE</scope>
    <source>
        <strain evidence="10">IBT 21917</strain>
    </source>
</reference>
<evidence type="ECO:0000256" key="7">
    <source>
        <dbReference type="ARBA" id="ARBA00023242"/>
    </source>
</evidence>
<dbReference type="EMBL" id="JAPQKO010000002">
    <property type="protein sequence ID" value="KAJ5178947.1"/>
    <property type="molecule type" value="Genomic_DNA"/>
</dbReference>
<feature type="region of interest" description="Disordered" evidence="8">
    <location>
        <begin position="464"/>
        <end position="496"/>
    </location>
</feature>
<dbReference type="GO" id="GO:0008180">
    <property type="term" value="C:COP9 signalosome"/>
    <property type="evidence" value="ECO:0007669"/>
    <property type="project" value="UniProtKB-KW"/>
</dbReference>
<keyword evidence="11" id="KW-1185">Reference proteome</keyword>
<comment type="caution">
    <text evidence="10">The sequence shown here is derived from an EMBL/GenBank/DDBJ whole genome shotgun (WGS) entry which is preliminary data.</text>
</comment>
<evidence type="ECO:0000256" key="2">
    <source>
        <dbReference type="ARBA" id="ARBA00004496"/>
    </source>
</evidence>
<dbReference type="InterPro" id="IPR055089">
    <property type="entry name" value="COP9_N"/>
</dbReference>
<evidence type="ECO:0000256" key="4">
    <source>
        <dbReference type="ARBA" id="ARBA00014878"/>
    </source>
</evidence>
<comment type="subcellular location">
    <subcellularLocation>
        <location evidence="2">Cytoplasm</location>
    </subcellularLocation>
    <subcellularLocation>
        <location evidence="1">Nucleus</location>
    </subcellularLocation>
</comment>
<dbReference type="InterPro" id="IPR050756">
    <property type="entry name" value="CSN3"/>
</dbReference>
<dbReference type="GO" id="GO:0006511">
    <property type="term" value="P:ubiquitin-dependent protein catabolic process"/>
    <property type="evidence" value="ECO:0007669"/>
    <property type="project" value="TreeGrafter"/>
</dbReference>
<keyword evidence="7" id="KW-0539">Nucleus</keyword>
<dbReference type="GO" id="GO:0005737">
    <property type="term" value="C:cytoplasm"/>
    <property type="evidence" value="ECO:0007669"/>
    <property type="project" value="UniProtKB-SubCell"/>
</dbReference>
<keyword evidence="5" id="KW-0963">Cytoplasm</keyword>
<evidence type="ECO:0000313" key="11">
    <source>
        <dbReference type="Proteomes" id="UP001146351"/>
    </source>
</evidence>
<evidence type="ECO:0000256" key="8">
    <source>
        <dbReference type="SAM" id="MobiDB-lite"/>
    </source>
</evidence>
<evidence type="ECO:0000256" key="5">
    <source>
        <dbReference type="ARBA" id="ARBA00022490"/>
    </source>
</evidence>
<evidence type="ECO:0000256" key="1">
    <source>
        <dbReference type="ARBA" id="ARBA00004123"/>
    </source>
</evidence>
<proteinExistence type="inferred from homology"/>
<dbReference type="Pfam" id="PF22788">
    <property type="entry name" value="COP9_hel_rpt"/>
    <property type="match status" value="2"/>
</dbReference>
<evidence type="ECO:0000313" key="10">
    <source>
        <dbReference type="EMBL" id="KAJ5178947.1"/>
    </source>
</evidence>
<feature type="region of interest" description="Disordered" evidence="8">
    <location>
        <begin position="188"/>
        <end position="209"/>
    </location>
</feature>
<organism evidence="10 11">
    <name type="scientific">Penicillium capsulatum</name>
    <dbReference type="NCBI Taxonomy" id="69766"/>
    <lineage>
        <taxon>Eukaryota</taxon>
        <taxon>Fungi</taxon>
        <taxon>Dikarya</taxon>
        <taxon>Ascomycota</taxon>
        <taxon>Pezizomycotina</taxon>
        <taxon>Eurotiomycetes</taxon>
        <taxon>Eurotiomycetidae</taxon>
        <taxon>Eurotiales</taxon>
        <taxon>Aspergillaceae</taxon>
        <taxon>Penicillium</taxon>
    </lineage>
</organism>
<dbReference type="Pfam" id="PF01399">
    <property type="entry name" value="PCI"/>
    <property type="match status" value="1"/>
</dbReference>
<evidence type="ECO:0000259" key="9">
    <source>
        <dbReference type="PROSITE" id="PS50250"/>
    </source>
</evidence>
<feature type="compositionally biased region" description="Acidic residues" evidence="8">
    <location>
        <begin position="486"/>
        <end position="496"/>
    </location>
</feature>